<feature type="non-terminal residue" evidence="1">
    <location>
        <position position="1"/>
    </location>
</feature>
<gene>
    <name evidence="1" type="ORF">Egran_06227</name>
</gene>
<sequence length="217" mass="24361">DLTKDTVEDATGCIPWLLETCVEDGKINLDATTLQGIWQQASWIVTEMHEQKIHWDTYCRSVDACIRRREVPNGALPFAIDHRYFYSEANVGNYACGVARDAVSNQLRFDGCNTFGVSAYLTSLDAYIHNQSVTGFFIEQAVLETVASRGLKDEGIPGPMSKINFQGFPTFETKRSLALYIPLSFNYRDIDSPIELYHKGSPYVPSPGDNSKIPCRF</sequence>
<reference evidence="1 2" key="1">
    <citation type="journal article" date="2015" name="Environ. Microbiol.">
        <title>Metagenome sequence of Elaphomyces granulatus from sporocarp tissue reveals Ascomycota ectomycorrhizal fingerprints of genome expansion and a Proteobacteria-rich microbiome.</title>
        <authorList>
            <person name="Quandt C.A."/>
            <person name="Kohler A."/>
            <person name="Hesse C.N."/>
            <person name="Sharpton T.J."/>
            <person name="Martin F."/>
            <person name="Spatafora J.W."/>
        </authorList>
    </citation>
    <scope>NUCLEOTIDE SEQUENCE [LARGE SCALE GENOMIC DNA]</scope>
    <source>
        <strain evidence="1 2">OSC145934</strain>
    </source>
</reference>
<evidence type="ECO:0000313" key="2">
    <source>
        <dbReference type="Proteomes" id="UP000243515"/>
    </source>
</evidence>
<keyword evidence="2" id="KW-1185">Reference proteome</keyword>
<evidence type="ECO:0000313" key="1">
    <source>
        <dbReference type="EMBL" id="OXV06005.1"/>
    </source>
</evidence>
<dbReference type="AlphaFoldDB" id="A0A232LPD1"/>
<accession>A0A232LPD1</accession>
<comment type="caution">
    <text evidence="1">The sequence shown here is derived from an EMBL/GenBank/DDBJ whole genome shotgun (WGS) entry which is preliminary data.</text>
</comment>
<organism evidence="1 2">
    <name type="scientific">Elaphomyces granulatus</name>
    <dbReference type="NCBI Taxonomy" id="519963"/>
    <lineage>
        <taxon>Eukaryota</taxon>
        <taxon>Fungi</taxon>
        <taxon>Dikarya</taxon>
        <taxon>Ascomycota</taxon>
        <taxon>Pezizomycotina</taxon>
        <taxon>Eurotiomycetes</taxon>
        <taxon>Eurotiomycetidae</taxon>
        <taxon>Eurotiales</taxon>
        <taxon>Elaphomycetaceae</taxon>
        <taxon>Elaphomyces</taxon>
    </lineage>
</organism>
<name>A0A232LPD1_9EURO</name>
<protein>
    <submittedName>
        <fullName evidence="1">Uncharacterized protein</fullName>
    </submittedName>
</protein>
<dbReference type="OrthoDB" id="3171351at2759"/>
<dbReference type="EMBL" id="NPHW01006228">
    <property type="protein sequence ID" value="OXV06005.1"/>
    <property type="molecule type" value="Genomic_DNA"/>
</dbReference>
<dbReference type="Proteomes" id="UP000243515">
    <property type="component" value="Unassembled WGS sequence"/>
</dbReference>
<proteinExistence type="predicted"/>